<dbReference type="EMBL" id="PDEV01000002">
    <property type="protein sequence ID" value="PEN16133.1"/>
    <property type="molecule type" value="Genomic_DNA"/>
</dbReference>
<dbReference type="Proteomes" id="UP000219947">
    <property type="component" value="Unassembled WGS sequence"/>
</dbReference>
<organism evidence="1 2">
    <name type="scientific">Rothia dentocariosa</name>
    <dbReference type="NCBI Taxonomy" id="2047"/>
    <lineage>
        <taxon>Bacteria</taxon>
        <taxon>Bacillati</taxon>
        <taxon>Actinomycetota</taxon>
        <taxon>Actinomycetes</taxon>
        <taxon>Micrococcales</taxon>
        <taxon>Micrococcaceae</taxon>
        <taxon>Rothia</taxon>
    </lineage>
</organism>
<reference evidence="1" key="1">
    <citation type="submission" date="2017-10" db="EMBL/GenBank/DDBJ databases">
        <title>Kefir isolates.</title>
        <authorList>
            <person name="Kim Y."/>
            <person name="Blasche S."/>
        </authorList>
    </citation>
    <scope>NUCLEOTIDE SEQUENCE [LARGE SCALE GENOMIC DNA]</scope>
    <source>
        <strain evidence="1">OG2-2</strain>
    </source>
</reference>
<comment type="caution">
    <text evidence="1">The sequence shown here is derived from an EMBL/GenBank/DDBJ whole genome shotgun (WGS) entry which is preliminary data.</text>
</comment>
<gene>
    <name evidence="1" type="ORF">CRM92_05385</name>
</gene>
<sequence length="91" mass="9271">MGAFTASPVVLLSAVEEGVASAGSGVAVSVAVAEGDELAEELGLGDLDFVGEDFELEELLLGDNVTEEDASFEEPQALRARILATATDTTA</sequence>
<dbReference type="AlphaFoldDB" id="A0A2A8D5R4"/>
<keyword evidence="2" id="KW-1185">Reference proteome</keyword>
<proteinExistence type="predicted"/>
<accession>A0A2A8D5R4</accession>
<dbReference type="RefSeq" id="WP_013398492.1">
    <property type="nucleotide sequence ID" value="NZ_CP079201.1"/>
</dbReference>
<evidence type="ECO:0000313" key="2">
    <source>
        <dbReference type="Proteomes" id="UP000219947"/>
    </source>
</evidence>
<protein>
    <submittedName>
        <fullName evidence="1">Uncharacterized protein</fullName>
    </submittedName>
</protein>
<name>A0A2A8D5R4_9MICC</name>
<evidence type="ECO:0000313" key="1">
    <source>
        <dbReference type="EMBL" id="PEN16133.1"/>
    </source>
</evidence>